<dbReference type="Pfam" id="PF03372">
    <property type="entry name" value="Exo_endo_phos"/>
    <property type="match status" value="1"/>
</dbReference>
<keyword evidence="4" id="KW-0540">Nuclease</keyword>
<gene>
    <name evidence="12" type="ORF">ODALV1_LOCUS10545</name>
</gene>
<evidence type="ECO:0000256" key="6">
    <source>
        <dbReference type="ARBA" id="ARBA00022763"/>
    </source>
</evidence>
<evidence type="ECO:0000256" key="8">
    <source>
        <dbReference type="ARBA" id="ARBA00022842"/>
    </source>
</evidence>
<evidence type="ECO:0000256" key="4">
    <source>
        <dbReference type="ARBA" id="ARBA00022722"/>
    </source>
</evidence>
<protein>
    <recommendedName>
        <fullName evidence="11">Endonuclease/exonuclease/phosphatase domain-containing protein</fullName>
    </recommendedName>
</protein>
<evidence type="ECO:0000256" key="9">
    <source>
        <dbReference type="ARBA" id="ARBA00023204"/>
    </source>
</evidence>
<comment type="cofactor">
    <cofactor evidence="2">
        <name>Mg(2+)</name>
        <dbReference type="ChEBI" id="CHEBI:18420"/>
    </cofactor>
</comment>
<evidence type="ECO:0000259" key="11">
    <source>
        <dbReference type="Pfam" id="PF03372"/>
    </source>
</evidence>
<comment type="cofactor">
    <cofactor evidence="1">
        <name>Mn(2+)</name>
        <dbReference type="ChEBI" id="CHEBI:29035"/>
    </cofactor>
</comment>
<keyword evidence="13" id="KW-1185">Reference proteome</keyword>
<keyword evidence="6" id="KW-0227">DNA damage</keyword>
<evidence type="ECO:0000256" key="2">
    <source>
        <dbReference type="ARBA" id="ARBA00001946"/>
    </source>
</evidence>
<dbReference type="CDD" id="cd09080">
    <property type="entry name" value="TDP2"/>
    <property type="match status" value="1"/>
</dbReference>
<proteinExistence type="predicted"/>
<evidence type="ECO:0000256" key="5">
    <source>
        <dbReference type="ARBA" id="ARBA00022723"/>
    </source>
</evidence>
<dbReference type="InterPro" id="IPR036691">
    <property type="entry name" value="Endo/exonu/phosph_ase_sf"/>
</dbReference>
<feature type="domain" description="Endonuclease/exonuclease/phosphatase" evidence="11">
    <location>
        <begin position="11"/>
        <end position="248"/>
    </location>
</feature>
<evidence type="ECO:0000256" key="7">
    <source>
        <dbReference type="ARBA" id="ARBA00022801"/>
    </source>
</evidence>
<evidence type="ECO:0000313" key="12">
    <source>
        <dbReference type="EMBL" id="CAL8100442.1"/>
    </source>
</evidence>
<dbReference type="PANTHER" id="PTHR15822">
    <property type="entry name" value="TRAF AND TNF RECEPTOR-ASSOCIATED PROTEIN"/>
    <property type="match status" value="1"/>
</dbReference>
<comment type="caution">
    <text evidence="12">The sequence shown here is derived from an EMBL/GenBank/DDBJ whole genome shotgun (WGS) entry which is preliminary data.</text>
</comment>
<comment type="subcellular location">
    <subcellularLocation>
        <location evidence="3">Nucleus</location>
        <location evidence="3">PML body</location>
    </subcellularLocation>
</comment>
<dbReference type="InterPro" id="IPR051547">
    <property type="entry name" value="TDP2-like"/>
</dbReference>
<organism evidence="12 13">
    <name type="scientific">Orchesella dallaii</name>
    <dbReference type="NCBI Taxonomy" id="48710"/>
    <lineage>
        <taxon>Eukaryota</taxon>
        <taxon>Metazoa</taxon>
        <taxon>Ecdysozoa</taxon>
        <taxon>Arthropoda</taxon>
        <taxon>Hexapoda</taxon>
        <taxon>Collembola</taxon>
        <taxon>Entomobryomorpha</taxon>
        <taxon>Entomobryoidea</taxon>
        <taxon>Orchesellidae</taxon>
        <taxon>Orchesellinae</taxon>
        <taxon>Orchesella</taxon>
    </lineage>
</organism>
<dbReference type="Gene3D" id="3.60.10.10">
    <property type="entry name" value="Endonuclease/exonuclease/phosphatase"/>
    <property type="match status" value="1"/>
</dbReference>
<evidence type="ECO:0000256" key="1">
    <source>
        <dbReference type="ARBA" id="ARBA00001936"/>
    </source>
</evidence>
<dbReference type="Proteomes" id="UP001642540">
    <property type="component" value="Unassembled WGS sequence"/>
</dbReference>
<keyword evidence="9" id="KW-0234">DNA repair</keyword>
<keyword evidence="7" id="KW-0378">Hydrolase</keyword>
<keyword evidence="5" id="KW-0479">Metal-binding</keyword>
<evidence type="ECO:0000256" key="3">
    <source>
        <dbReference type="ARBA" id="ARBA00004322"/>
    </source>
</evidence>
<name>A0ABP1QJ09_9HEXA</name>
<reference evidence="12 13" key="1">
    <citation type="submission" date="2024-08" db="EMBL/GenBank/DDBJ databases">
        <authorList>
            <person name="Cucini C."/>
            <person name="Frati F."/>
        </authorList>
    </citation>
    <scope>NUCLEOTIDE SEQUENCE [LARGE SCALE GENOMIC DNA]</scope>
</reference>
<dbReference type="EMBL" id="CAXLJM020000032">
    <property type="protein sequence ID" value="CAL8100442.1"/>
    <property type="molecule type" value="Genomic_DNA"/>
</dbReference>
<dbReference type="SUPFAM" id="SSF56219">
    <property type="entry name" value="DNase I-like"/>
    <property type="match status" value="1"/>
</dbReference>
<evidence type="ECO:0000256" key="10">
    <source>
        <dbReference type="ARBA" id="ARBA00023242"/>
    </source>
</evidence>
<keyword evidence="10" id="KW-0539">Nucleus</keyword>
<accession>A0ABP1QJ09</accession>
<dbReference type="PANTHER" id="PTHR15822:SF4">
    <property type="entry name" value="TYROSYL-DNA PHOSPHODIESTERASE 2"/>
    <property type="match status" value="1"/>
</dbReference>
<evidence type="ECO:0000313" key="13">
    <source>
        <dbReference type="Proteomes" id="UP001642540"/>
    </source>
</evidence>
<sequence length="270" mass="31266">MEATLPDFKIMSWNLQGLMRAELEKRTDAVKTVILKEEPDAVFFQELITSSYQQLVNSLKDYDSVLGTDSSRGGYFTGIFYKKKRMMLQNIEIKRFENSVMERSLLALRLSLGKIKIALLTTHLESMPHFKTQRLEQLTECFETCTSFPENYNVVFGGDLNLEDGEEEGLVQESIKDLWIESGSSDALKYTWDFTENKNDQLPDSGQPRRRYDRLYFRSSNPVTMYAEKLQVLGKDMVEGTNYHPSDHWALMETFKLSNNFNQQVLSPSK</sequence>
<keyword evidence="8" id="KW-0460">Magnesium</keyword>
<dbReference type="InterPro" id="IPR005135">
    <property type="entry name" value="Endo/exonuclease/phosphatase"/>
</dbReference>